<dbReference type="GO" id="GO:0002161">
    <property type="term" value="F:aminoacyl-tRNA deacylase activity"/>
    <property type="evidence" value="ECO:0007669"/>
    <property type="project" value="InterPro"/>
</dbReference>
<dbReference type="GO" id="GO:0004823">
    <property type="term" value="F:leucine-tRNA ligase activity"/>
    <property type="evidence" value="ECO:0007669"/>
    <property type="project" value="UniProtKB-EC"/>
</dbReference>
<dbReference type="GO" id="GO:0005739">
    <property type="term" value="C:mitochondrion"/>
    <property type="evidence" value="ECO:0007669"/>
    <property type="project" value="TreeGrafter"/>
</dbReference>
<dbReference type="EMBL" id="QEAP01000481">
    <property type="protein sequence ID" value="TPX65606.1"/>
    <property type="molecule type" value="Genomic_DNA"/>
</dbReference>
<protein>
    <recommendedName>
        <fullName evidence="3">leucine--tRNA ligase</fullName>
        <ecNumber evidence="3">6.1.1.4</ecNumber>
    </recommendedName>
    <alternativeName>
        <fullName evidence="9">Leucyl-tRNA synthetase</fullName>
    </alternativeName>
</protein>
<keyword evidence="7 11" id="KW-0648">Protein biosynthesis</keyword>
<dbReference type="InterPro" id="IPR002302">
    <property type="entry name" value="Leu-tRNA-ligase"/>
</dbReference>
<evidence type="ECO:0000256" key="6">
    <source>
        <dbReference type="ARBA" id="ARBA00022840"/>
    </source>
</evidence>
<dbReference type="EC" id="6.1.1.4" evidence="3"/>
<feature type="domain" description="Aminoacyl-tRNA synthetase class Ia" evidence="12">
    <location>
        <begin position="586"/>
        <end position="631"/>
    </location>
</feature>
<feature type="domain" description="Methionyl/Valyl/Leucyl/Isoleucyl-tRNA synthetase anticodon-binding" evidence="13">
    <location>
        <begin position="663"/>
        <end position="788"/>
    </location>
</feature>
<dbReference type="Pfam" id="PF08264">
    <property type="entry name" value="Anticodon_1"/>
    <property type="match status" value="1"/>
</dbReference>
<name>A0A507EQQ1_9FUNG</name>
<evidence type="ECO:0000259" key="15">
    <source>
        <dbReference type="Pfam" id="PF13603"/>
    </source>
</evidence>
<dbReference type="InterPro" id="IPR025709">
    <property type="entry name" value="Leu_tRNA-synth_edit"/>
</dbReference>
<evidence type="ECO:0000256" key="4">
    <source>
        <dbReference type="ARBA" id="ARBA00022598"/>
    </source>
</evidence>
<evidence type="ECO:0000313" key="17">
    <source>
        <dbReference type="Proteomes" id="UP000320333"/>
    </source>
</evidence>
<evidence type="ECO:0000256" key="8">
    <source>
        <dbReference type="ARBA" id="ARBA00023146"/>
    </source>
</evidence>
<sequence>MPSRYVLPMFPYPSGRLHMGHLRVYSIADVLARFERKNRSQPTKRIPRSSSLPNNQRISNLESHSNKVIFPIGFDSFGLPAENAAIERDVAPAEWTKLNMNAMATQLKSMGTSFDWERLVSTCDPSYYRWTQLIFLRMHQQGLVYRKQSIVNWDPVDQTVLANEQVDSEGKAERSGALVEKKKLEQWFIKITEYQNELLNGLDSLNWPTRVKQLQKNWIGRKDGFQISCEIDGQNEDISVFFTNPDAVKMAEYVAIACDHPLIESSAIPCKYRPKLLQTAKNIQNSHFTPVQKAALGCSTGLFSINPVTSRRLPIYLSGAMPSEFGVGATFGGSLLDSKDAAFAKQNGIPPMKENDSIAVDFDLEPFKKTHFRLRDWLISRQRYWGTPVPMIHCSSCGIVPVPEADLPVILPENVKLSGRGGSPLASCSEWVECQCPKCKGPAKRDTDTMDTFIDSSWYWLRYLDPQNDKQICDPSLPAKHLPVTTYIGGVEHAILHLLYARFVGLFLFKSGIAPGSQDSEWKGEPFKLLLAQGMVTGQTVKCKTSGRYFKPEEIEWTGEDVARHAWTKDTHQCFELDAETPIVKATGEVGAISYEKMSKSKYNGVDPSEIIEKYGSDCTRLAILYKAAPTDELIWDERGIIVTATAASEASPQIVDTSKLEKELLFALHTAIKEVTHAMTTTFGFHVAIASLIKLTNHMDALPTSYHSHATFKDALSGLIQMASPFAPQSSQEMWANLHPNEPRTVHEIPWPSVSEAALKSDSHVCVVTVDGRKRGTVQVPRGAEKSSIEEITWDCEEARNWLFDANTGKRVQFGKVIVVKDGAVVNFVTAKKA</sequence>
<dbReference type="InterPro" id="IPR013155">
    <property type="entry name" value="M/V/L/I-tRNA-synth_anticd-bd"/>
</dbReference>
<dbReference type="GO" id="GO:0005524">
    <property type="term" value="F:ATP binding"/>
    <property type="evidence" value="ECO:0007669"/>
    <property type="project" value="UniProtKB-KW"/>
</dbReference>
<dbReference type="AlphaFoldDB" id="A0A507EQQ1"/>
<evidence type="ECO:0000256" key="3">
    <source>
        <dbReference type="ARBA" id="ARBA00013164"/>
    </source>
</evidence>
<dbReference type="PANTHER" id="PTHR43740">
    <property type="entry name" value="LEUCYL-TRNA SYNTHETASE"/>
    <property type="match status" value="1"/>
</dbReference>
<evidence type="ECO:0000256" key="9">
    <source>
        <dbReference type="ARBA" id="ARBA00030520"/>
    </source>
</evidence>
<dbReference type="Pfam" id="PF00133">
    <property type="entry name" value="tRNA-synt_1"/>
    <property type="match status" value="2"/>
</dbReference>
<evidence type="ECO:0000313" key="16">
    <source>
        <dbReference type="EMBL" id="TPX65606.1"/>
    </source>
</evidence>
<feature type="domain" description="Leucyl-tRNA synthetase editing" evidence="15">
    <location>
        <begin position="216"/>
        <end position="350"/>
    </location>
</feature>
<dbReference type="InterPro" id="IPR014729">
    <property type="entry name" value="Rossmann-like_a/b/a_fold"/>
</dbReference>
<dbReference type="Gene3D" id="1.10.730.10">
    <property type="entry name" value="Isoleucyl-tRNA Synthetase, Domain 1"/>
    <property type="match status" value="1"/>
</dbReference>
<proteinExistence type="inferred from homology"/>
<dbReference type="FunFam" id="1.10.730.10:FF:000002">
    <property type="entry name" value="Leucine--tRNA ligase"/>
    <property type="match status" value="1"/>
</dbReference>
<comment type="caution">
    <text evidence="16">The sequence shown here is derived from an EMBL/GenBank/DDBJ whole genome shotgun (WGS) entry which is preliminary data.</text>
</comment>
<dbReference type="InterPro" id="IPR002300">
    <property type="entry name" value="aa-tRNA-synth_Ia"/>
</dbReference>
<dbReference type="Gene3D" id="3.40.50.620">
    <property type="entry name" value="HUPs"/>
    <property type="match status" value="2"/>
</dbReference>
<evidence type="ECO:0000256" key="7">
    <source>
        <dbReference type="ARBA" id="ARBA00022917"/>
    </source>
</evidence>
<dbReference type="InterPro" id="IPR009080">
    <property type="entry name" value="tRNAsynth_Ia_anticodon-bd"/>
</dbReference>
<evidence type="ECO:0000256" key="11">
    <source>
        <dbReference type="RuleBase" id="RU363035"/>
    </source>
</evidence>
<gene>
    <name evidence="16" type="ORF">CcCBS67573_g08080</name>
</gene>
<dbReference type="Pfam" id="PF13603">
    <property type="entry name" value="tRNA-synt_1_2"/>
    <property type="match status" value="1"/>
</dbReference>
<comment type="similarity">
    <text evidence="2 11">Belongs to the class-I aminoacyl-tRNA synthetase family.</text>
</comment>
<comment type="subcellular location">
    <subcellularLocation>
        <location evidence="1">Cytoplasm</location>
    </subcellularLocation>
</comment>
<dbReference type="OrthoDB" id="15954at2759"/>
<evidence type="ECO:0000256" key="2">
    <source>
        <dbReference type="ARBA" id="ARBA00005594"/>
    </source>
</evidence>
<dbReference type="SUPFAM" id="SSF52374">
    <property type="entry name" value="Nucleotidylyl transferase"/>
    <property type="match status" value="2"/>
</dbReference>
<keyword evidence="5 11" id="KW-0547">Nucleotide-binding</keyword>
<evidence type="ECO:0000259" key="12">
    <source>
        <dbReference type="Pfam" id="PF00133"/>
    </source>
</evidence>
<comment type="catalytic activity">
    <reaction evidence="10">
        <text>tRNA(Leu) + L-leucine + ATP = L-leucyl-tRNA(Leu) + AMP + diphosphate</text>
        <dbReference type="Rhea" id="RHEA:11688"/>
        <dbReference type="Rhea" id="RHEA-COMP:9613"/>
        <dbReference type="Rhea" id="RHEA-COMP:9622"/>
        <dbReference type="ChEBI" id="CHEBI:30616"/>
        <dbReference type="ChEBI" id="CHEBI:33019"/>
        <dbReference type="ChEBI" id="CHEBI:57427"/>
        <dbReference type="ChEBI" id="CHEBI:78442"/>
        <dbReference type="ChEBI" id="CHEBI:78494"/>
        <dbReference type="ChEBI" id="CHEBI:456215"/>
        <dbReference type="EC" id="6.1.1.4"/>
    </reaction>
</comment>
<dbReference type="GO" id="GO:0032543">
    <property type="term" value="P:mitochondrial translation"/>
    <property type="evidence" value="ECO:0007669"/>
    <property type="project" value="TreeGrafter"/>
</dbReference>
<dbReference type="SUPFAM" id="SSF50677">
    <property type="entry name" value="ValRS/IleRS/LeuRS editing domain"/>
    <property type="match status" value="1"/>
</dbReference>
<evidence type="ECO:0000256" key="5">
    <source>
        <dbReference type="ARBA" id="ARBA00022741"/>
    </source>
</evidence>
<dbReference type="SUPFAM" id="SSF47323">
    <property type="entry name" value="Anticodon-binding domain of a subclass of class I aminoacyl-tRNA synthetases"/>
    <property type="match status" value="1"/>
</dbReference>
<dbReference type="InterPro" id="IPR009008">
    <property type="entry name" value="Val/Leu/Ile-tRNA-synth_edit"/>
</dbReference>
<evidence type="ECO:0000256" key="1">
    <source>
        <dbReference type="ARBA" id="ARBA00004496"/>
    </source>
</evidence>
<dbReference type="PRINTS" id="PR00985">
    <property type="entry name" value="TRNASYNTHLEU"/>
</dbReference>
<accession>A0A507EQQ1</accession>
<evidence type="ECO:0000256" key="10">
    <source>
        <dbReference type="ARBA" id="ARBA00047469"/>
    </source>
</evidence>
<evidence type="ECO:0000259" key="14">
    <source>
        <dbReference type="Pfam" id="PF09334"/>
    </source>
</evidence>
<keyword evidence="6 11" id="KW-0067">ATP-binding</keyword>
<dbReference type="InterPro" id="IPR015413">
    <property type="entry name" value="Methionyl/Leucyl_tRNA_Synth"/>
</dbReference>
<dbReference type="PROSITE" id="PS00178">
    <property type="entry name" value="AA_TRNA_LIGASE_I"/>
    <property type="match status" value="1"/>
</dbReference>
<dbReference type="Proteomes" id="UP000320333">
    <property type="component" value="Unassembled WGS sequence"/>
</dbReference>
<evidence type="ECO:0000259" key="13">
    <source>
        <dbReference type="Pfam" id="PF08264"/>
    </source>
</evidence>
<reference evidence="16 17" key="1">
    <citation type="journal article" date="2019" name="Sci. Rep.">
        <title>Comparative genomics of chytrid fungi reveal insights into the obligate biotrophic and pathogenic lifestyle of Synchytrium endobioticum.</title>
        <authorList>
            <person name="van de Vossenberg B.T.L.H."/>
            <person name="Warris S."/>
            <person name="Nguyen H.D.T."/>
            <person name="van Gent-Pelzer M.P.E."/>
            <person name="Joly D.L."/>
            <person name="van de Geest H.C."/>
            <person name="Bonants P.J.M."/>
            <person name="Smith D.S."/>
            <person name="Levesque C.A."/>
            <person name="van der Lee T.A.J."/>
        </authorList>
    </citation>
    <scope>NUCLEOTIDE SEQUENCE [LARGE SCALE GENOMIC DNA]</scope>
    <source>
        <strain evidence="16 17">CBS 675.73</strain>
    </source>
</reference>
<dbReference type="InterPro" id="IPR001412">
    <property type="entry name" value="aa-tRNA-synth_I_CS"/>
</dbReference>
<keyword evidence="4 11" id="KW-0436">Ligase</keyword>
<dbReference type="PANTHER" id="PTHR43740:SF2">
    <property type="entry name" value="LEUCINE--TRNA LIGASE, MITOCHONDRIAL"/>
    <property type="match status" value="1"/>
</dbReference>
<keyword evidence="17" id="KW-1185">Reference proteome</keyword>
<feature type="domain" description="Aminoacyl-tRNA synthetase class Ia" evidence="12">
    <location>
        <begin position="374"/>
        <end position="554"/>
    </location>
</feature>
<dbReference type="Pfam" id="PF09334">
    <property type="entry name" value="tRNA-synt_1g"/>
    <property type="match status" value="1"/>
</dbReference>
<dbReference type="GO" id="GO:0006429">
    <property type="term" value="P:leucyl-tRNA aminoacylation"/>
    <property type="evidence" value="ECO:0007669"/>
    <property type="project" value="InterPro"/>
</dbReference>
<organism evidence="16 17">
    <name type="scientific">Chytriomyces confervae</name>
    <dbReference type="NCBI Taxonomy" id="246404"/>
    <lineage>
        <taxon>Eukaryota</taxon>
        <taxon>Fungi</taxon>
        <taxon>Fungi incertae sedis</taxon>
        <taxon>Chytridiomycota</taxon>
        <taxon>Chytridiomycota incertae sedis</taxon>
        <taxon>Chytridiomycetes</taxon>
        <taxon>Chytridiales</taxon>
        <taxon>Chytriomycetaceae</taxon>
        <taxon>Chytriomyces</taxon>
    </lineage>
</organism>
<dbReference type="STRING" id="246404.A0A507EQQ1"/>
<feature type="domain" description="Methionyl/Leucyl tRNA synthetase" evidence="14">
    <location>
        <begin position="65"/>
        <end position="168"/>
    </location>
</feature>
<dbReference type="CDD" id="cd00812">
    <property type="entry name" value="LeuRS_core"/>
    <property type="match status" value="1"/>
</dbReference>
<keyword evidence="8 11" id="KW-0030">Aminoacyl-tRNA synthetase</keyword>